<evidence type="ECO:0000256" key="6">
    <source>
        <dbReference type="ARBA" id="ARBA00013449"/>
    </source>
</evidence>
<evidence type="ECO:0000256" key="7">
    <source>
        <dbReference type="ARBA" id="ARBA00022679"/>
    </source>
</evidence>
<keyword evidence="8" id="KW-0012">Acyltransferase</keyword>
<evidence type="ECO:0000256" key="5">
    <source>
        <dbReference type="ARBA" id="ARBA00012866"/>
    </source>
</evidence>
<dbReference type="PANTHER" id="PTHR28037:SF1">
    <property type="entry name" value="ALCOHOL O-ACETYLTRANSFERASE 1-RELATED"/>
    <property type="match status" value="1"/>
</dbReference>
<dbReference type="InterPro" id="IPR031641">
    <property type="entry name" value="PapA_C"/>
</dbReference>
<dbReference type="EMBL" id="FOGG01000027">
    <property type="protein sequence ID" value="SES04254.1"/>
    <property type="molecule type" value="Genomic_DNA"/>
</dbReference>
<evidence type="ECO:0000256" key="3">
    <source>
        <dbReference type="ARBA" id="ARBA00001907"/>
    </source>
</evidence>
<dbReference type="InterPro" id="IPR023213">
    <property type="entry name" value="CAT-like_dom_sf"/>
</dbReference>
<dbReference type="Gene3D" id="3.30.559.30">
    <property type="entry name" value="Nonribosomal peptide synthetase, condensation domain"/>
    <property type="match status" value="1"/>
</dbReference>
<dbReference type="InterPro" id="IPR052058">
    <property type="entry name" value="Alcohol_O-acetyltransferase"/>
</dbReference>
<proteinExistence type="inferred from homology"/>
<evidence type="ECO:0000256" key="10">
    <source>
        <dbReference type="ARBA" id="ARBA00032317"/>
    </source>
</evidence>
<comment type="catalytic activity">
    <reaction evidence="1">
        <text>2 a mycocerosyl-[mycocerosic acid synthase] + a phthiocerol = a dimycocerosyl phthiocerol + 2 holo-[mycocerosic acid synthase].</text>
        <dbReference type="EC" id="2.3.1.282"/>
    </reaction>
</comment>
<evidence type="ECO:0000256" key="4">
    <source>
        <dbReference type="ARBA" id="ARBA00006558"/>
    </source>
</evidence>
<comment type="similarity">
    <text evidence="4">Belongs to the acyltransferase PapA5 family.</text>
</comment>
<keyword evidence="7" id="KW-0808">Transferase</keyword>
<dbReference type="PANTHER" id="PTHR28037">
    <property type="entry name" value="ALCOHOL O-ACETYLTRANSFERASE 1-RELATED"/>
    <property type="match status" value="1"/>
</dbReference>
<dbReference type="EC" id="2.3.1.282" evidence="5"/>
<feature type="domain" description="Phthiocerol/phthiodiolone dimycocerosyl transferase C-terminal" evidence="12">
    <location>
        <begin position="209"/>
        <end position="361"/>
    </location>
</feature>
<dbReference type="GO" id="GO:0016746">
    <property type="term" value="F:acyltransferase activity"/>
    <property type="evidence" value="ECO:0007669"/>
    <property type="project" value="UniProtKB-KW"/>
</dbReference>
<evidence type="ECO:0000259" key="12">
    <source>
        <dbReference type="Pfam" id="PF16911"/>
    </source>
</evidence>
<dbReference type="RefSeq" id="WP_090886871.1">
    <property type="nucleotide sequence ID" value="NZ_FOGG01000027.1"/>
</dbReference>
<evidence type="ECO:0000256" key="8">
    <source>
        <dbReference type="ARBA" id="ARBA00023315"/>
    </source>
</evidence>
<evidence type="ECO:0000256" key="9">
    <source>
        <dbReference type="ARBA" id="ARBA00030465"/>
    </source>
</evidence>
<gene>
    <name evidence="13" type="ORF">SAMN04488023_12734</name>
</gene>
<accession>A0A1H9U511</accession>
<evidence type="ECO:0000256" key="2">
    <source>
        <dbReference type="ARBA" id="ARBA00000625"/>
    </source>
</evidence>
<dbReference type="Gene3D" id="3.30.559.10">
    <property type="entry name" value="Chloramphenicol acetyltransferase-like domain"/>
    <property type="match status" value="1"/>
</dbReference>
<evidence type="ECO:0000313" key="13">
    <source>
        <dbReference type="EMBL" id="SES04254.1"/>
    </source>
</evidence>
<reference evidence="13 14" key="1">
    <citation type="submission" date="2016-10" db="EMBL/GenBank/DDBJ databases">
        <authorList>
            <person name="de Groot N.N."/>
        </authorList>
    </citation>
    <scope>NUCLEOTIDE SEQUENCE [LARGE SCALE GENOMIC DNA]</scope>
    <source>
        <strain evidence="13 14">DSM 18610</strain>
    </source>
</reference>
<evidence type="ECO:0000256" key="1">
    <source>
        <dbReference type="ARBA" id="ARBA00000026"/>
    </source>
</evidence>
<organism evidence="13 14">
    <name type="scientific">Pedobacter rhizosphaerae</name>
    <dbReference type="NCBI Taxonomy" id="390241"/>
    <lineage>
        <taxon>Bacteria</taxon>
        <taxon>Pseudomonadati</taxon>
        <taxon>Bacteroidota</taxon>
        <taxon>Sphingobacteriia</taxon>
        <taxon>Sphingobacteriales</taxon>
        <taxon>Sphingobacteriaceae</taxon>
        <taxon>Pedobacter</taxon>
    </lineage>
</organism>
<comment type="catalytic activity">
    <reaction evidence="3">
        <text>2 a mycocerosyl-[mycocerosic acid synthase] + a phthiodiolone = a dimycocerosyl phthiodiolone + 2 holo-[mycocerosic acid synthase].</text>
        <dbReference type="EC" id="2.3.1.282"/>
    </reaction>
</comment>
<dbReference type="OrthoDB" id="5562587at2"/>
<dbReference type="STRING" id="390241.SAMN04488023_12734"/>
<comment type="catalytic activity">
    <reaction evidence="2">
        <text>2 a mycocerosyl-[mycocerosic acid synthase] + a phenolphthiocerol = a dimycocerosyl phenolphthiocerol + 2 holo-[mycocerosic acid synthase].</text>
        <dbReference type="EC" id="2.3.1.282"/>
    </reaction>
</comment>
<evidence type="ECO:0000313" key="14">
    <source>
        <dbReference type="Proteomes" id="UP000199572"/>
    </source>
</evidence>
<dbReference type="Pfam" id="PF16911">
    <property type="entry name" value="PapA_C"/>
    <property type="match status" value="1"/>
</dbReference>
<sequence length="422" mass="48590">MKRRLILGERIMHVDAKTPLNCVFGAKVSGYIDDVKLNTALLKIQHKHPLLRMKIDHSGKDPYFVLNEQMAKIPVRIVTRMGDYDWQKESKKEWYKLFDQEDLPLARLVWLKGDTFSDLLLVLPHCICDGTTILNLMRELMSLIDHPEQELPSYASFSSVRDLLPADFMHNRISHFKGKVFSAISKLFFLFKSTKYKNIEQNNYVLNWKFSEAHTQALQLQCKAEKTSIHAALCIAFLEGFKTVKAEKAHGKVISPVDIRRFVPVIKKDTMFAFAPIAELKIDPTISDFWDKARKLKADLEEKIAEMKVFDLLNMSEYFHSSVNKMVSFLKSTEGSHDVTLSNMGRLDIPAVYQDFKIETIYSPTVAFPWRNANTLVVSSFNNQLDFSFLSNASFLTEFEAWQIKTEAMIVLTNHLNKPVHA</sequence>
<protein>
    <recommendedName>
        <fullName evidence="6">Phthiocerol/phthiodiolone dimycocerosyl transferase</fullName>
        <ecNumber evidence="5">2.3.1.282</ecNumber>
    </recommendedName>
    <alternativeName>
        <fullName evidence="11">Acyltransferase PapA5</fullName>
    </alternativeName>
    <alternativeName>
        <fullName evidence="9">Phthiocerol/phthiodiolone O-acyltransferase</fullName>
    </alternativeName>
    <alternativeName>
        <fullName evidence="10">Polyketide synthase-associated protein A5</fullName>
    </alternativeName>
</protein>
<dbReference type="SUPFAM" id="SSF52777">
    <property type="entry name" value="CoA-dependent acyltransferases"/>
    <property type="match status" value="2"/>
</dbReference>
<name>A0A1H9U511_9SPHI</name>
<evidence type="ECO:0000256" key="11">
    <source>
        <dbReference type="ARBA" id="ARBA00033407"/>
    </source>
</evidence>
<keyword evidence="14" id="KW-1185">Reference proteome</keyword>
<dbReference type="Proteomes" id="UP000199572">
    <property type="component" value="Unassembled WGS sequence"/>
</dbReference>
<dbReference type="AlphaFoldDB" id="A0A1H9U511"/>